<dbReference type="EMBL" id="DS547107">
    <property type="protein sequence ID" value="EDR06765.1"/>
    <property type="molecule type" value="Genomic_DNA"/>
</dbReference>
<reference evidence="1 2" key="1">
    <citation type="journal article" date="2008" name="Nature">
        <title>The genome of Laccaria bicolor provides insights into mycorrhizal symbiosis.</title>
        <authorList>
            <person name="Martin F."/>
            <person name="Aerts A."/>
            <person name="Ahren D."/>
            <person name="Brun A."/>
            <person name="Danchin E.G.J."/>
            <person name="Duchaussoy F."/>
            <person name="Gibon J."/>
            <person name="Kohler A."/>
            <person name="Lindquist E."/>
            <person name="Pereda V."/>
            <person name="Salamov A."/>
            <person name="Shapiro H.J."/>
            <person name="Wuyts J."/>
            <person name="Blaudez D."/>
            <person name="Buee M."/>
            <person name="Brokstein P."/>
            <person name="Canbaeck B."/>
            <person name="Cohen D."/>
            <person name="Courty P.E."/>
            <person name="Coutinho P.M."/>
            <person name="Delaruelle C."/>
            <person name="Detter J.C."/>
            <person name="Deveau A."/>
            <person name="DiFazio S."/>
            <person name="Duplessis S."/>
            <person name="Fraissinet-Tachet L."/>
            <person name="Lucic E."/>
            <person name="Frey-Klett P."/>
            <person name="Fourrey C."/>
            <person name="Feussner I."/>
            <person name="Gay G."/>
            <person name="Grimwood J."/>
            <person name="Hoegger P.J."/>
            <person name="Jain P."/>
            <person name="Kilaru S."/>
            <person name="Labbe J."/>
            <person name="Lin Y.C."/>
            <person name="Legue V."/>
            <person name="Le Tacon F."/>
            <person name="Marmeisse R."/>
            <person name="Melayah D."/>
            <person name="Montanini B."/>
            <person name="Muratet M."/>
            <person name="Nehls U."/>
            <person name="Niculita-Hirzel H."/>
            <person name="Oudot-Le Secq M.P."/>
            <person name="Peter M."/>
            <person name="Quesneville H."/>
            <person name="Rajashekar B."/>
            <person name="Reich M."/>
            <person name="Rouhier N."/>
            <person name="Schmutz J."/>
            <person name="Yin T."/>
            <person name="Chalot M."/>
            <person name="Henrissat B."/>
            <person name="Kuees U."/>
            <person name="Lucas S."/>
            <person name="Van de Peer Y."/>
            <person name="Podila G.K."/>
            <person name="Polle A."/>
            <person name="Pukkila P.J."/>
            <person name="Richardson P.M."/>
            <person name="Rouze P."/>
            <person name="Sanders I.R."/>
            <person name="Stajich J.E."/>
            <person name="Tunlid A."/>
            <person name="Tuskan G."/>
            <person name="Grigoriev I.V."/>
        </authorList>
    </citation>
    <scope>NUCLEOTIDE SEQUENCE [LARGE SCALE GENOMIC DNA]</scope>
    <source>
        <strain evidence="2">S238N-H82 / ATCC MYA-4686</strain>
    </source>
</reference>
<evidence type="ECO:0000313" key="2">
    <source>
        <dbReference type="Proteomes" id="UP000001194"/>
    </source>
</evidence>
<evidence type="ECO:0000313" key="1">
    <source>
        <dbReference type="EMBL" id="EDR06765.1"/>
    </source>
</evidence>
<accession>B0DF07</accession>
<dbReference type="GeneID" id="6078268"/>
<dbReference type="PROSITE" id="PS51257">
    <property type="entry name" value="PROKAR_LIPOPROTEIN"/>
    <property type="match status" value="1"/>
</dbReference>
<dbReference type="KEGG" id="lbc:LACBIDRAFT_299625"/>
<organism evidence="2">
    <name type="scientific">Laccaria bicolor (strain S238N-H82 / ATCC MYA-4686)</name>
    <name type="common">Bicoloured deceiver</name>
    <name type="synonym">Laccaria laccata var. bicolor</name>
    <dbReference type="NCBI Taxonomy" id="486041"/>
    <lineage>
        <taxon>Eukaryota</taxon>
        <taxon>Fungi</taxon>
        <taxon>Dikarya</taxon>
        <taxon>Basidiomycota</taxon>
        <taxon>Agaricomycotina</taxon>
        <taxon>Agaricomycetes</taxon>
        <taxon>Agaricomycetidae</taxon>
        <taxon>Agaricales</taxon>
        <taxon>Agaricineae</taxon>
        <taxon>Hydnangiaceae</taxon>
        <taxon>Laccaria</taxon>
    </lineage>
</organism>
<dbReference type="InParanoid" id="B0DF07"/>
<dbReference type="AlphaFoldDB" id="B0DF07"/>
<keyword evidence="2" id="KW-1185">Reference proteome</keyword>
<dbReference type="HOGENOM" id="CLU_1586761_0_0_1"/>
<gene>
    <name evidence="1" type="ORF">LACBIDRAFT_299625</name>
</gene>
<protein>
    <submittedName>
        <fullName evidence="1">Predicted protein</fullName>
    </submittedName>
</protein>
<proteinExistence type="predicted"/>
<name>B0DF07_LACBS</name>
<dbReference type="Proteomes" id="UP000001194">
    <property type="component" value="Unassembled WGS sequence"/>
</dbReference>
<sequence length="168" mass="18239">MGRGGGVRSDGGGSSPGLVIACVRSGSRFRWWAVTFVCGWLSTFVGGSPSSCSWAGRPRLVRGRVALILFVGARGRSRRWSYLFVDVGGSSWSLVGARGRWWALVVVGGRSQSLVVVRGCSSSSVVHHPHLHPSSSSFLGQSLWSARRNKDDQRRPLSSFVVRLPRRS</sequence>
<dbReference type="RefSeq" id="XP_001882612.1">
    <property type="nucleotide sequence ID" value="XM_001882577.1"/>
</dbReference>